<evidence type="ECO:0000259" key="8">
    <source>
        <dbReference type="PROSITE" id="PS50089"/>
    </source>
</evidence>
<feature type="domain" description="C2H2-type" evidence="9">
    <location>
        <begin position="252"/>
        <end position="275"/>
    </location>
</feature>
<comment type="subcellular location">
    <subcellularLocation>
        <location evidence="1">Nucleus</location>
    </subcellularLocation>
</comment>
<evidence type="ECO:0000259" key="9">
    <source>
        <dbReference type="PROSITE" id="PS50157"/>
    </source>
</evidence>
<keyword evidence="5" id="KW-0862">Zinc</keyword>
<evidence type="ECO:0000256" key="5">
    <source>
        <dbReference type="ARBA" id="ARBA00022833"/>
    </source>
</evidence>
<feature type="domain" description="C2H2-type" evidence="9">
    <location>
        <begin position="168"/>
        <end position="190"/>
    </location>
</feature>
<dbReference type="PANTHER" id="PTHR16515:SF66">
    <property type="entry name" value="C2H2-TYPE DOMAIN-CONTAINING PROTEIN"/>
    <property type="match status" value="1"/>
</dbReference>
<dbReference type="InterPro" id="IPR013087">
    <property type="entry name" value="Znf_C2H2_type"/>
</dbReference>
<evidence type="ECO:0000256" key="1">
    <source>
        <dbReference type="ARBA" id="ARBA00004123"/>
    </source>
</evidence>
<sequence length="527" mass="60552">MSVTKVDTICPLCGNEIRGNINRLVTDSCGHSKCRRCLLADDECTECSKLKKCNTENNKDQTTGVDAIVAKVAVETNHNTMTKNIRKKGRKVVTMPSHIQRLSNDLDSSVRYYCTHCGKKFGSRTQQYYHLSCGSEDSKKYKCLQCAKTFSTKSHFKYHMETHEKHIHHCRECNKSFANRIVLQKHEKLHHAPSLQCTECSKSFRNKESLSGHARLIHGDKDLPYKCEVCEKSYALKSTLKQHIQKHLDKKYACQYCDKRFQRNYTLKLHLKKHTKTDCYICGICLCKFSDNAVLLRHVKLHQDAVKYRCRECDATIMRKDNMLRHIRTIHPNRTFENCVEITSPINSKPLKAIESDEYLRCSSPISEPKTVENSAVIKCIGNVQPMKVPTYHVSTILTPNIQTTSTQTDIAANISKNDSTIIMFPKVPLNGNVVTSGTSTVVQKKVKKYDPIKMYRKILTSDRDESATESESEKEEVYSINPLYSDNTGSCVSLTTPEKQVTINTSNFSEMHWRKNFRYTYQYQDF</sequence>
<evidence type="ECO:0000256" key="6">
    <source>
        <dbReference type="ARBA" id="ARBA00023242"/>
    </source>
</evidence>
<dbReference type="PANTHER" id="PTHR16515">
    <property type="entry name" value="PR DOMAIN ZINC FINGER PROTEIN"/>
    <property type="match status" value="1"/>
</dbReference>
<reference evidence="11" key="1">
    <citation type="submission" date="2014-11" db="EMBL/GenBank/DDBJ databases">
        <authorList>
            <person name="Geib S."/>
        </authorList>
    </citation>
    <scope>NUCLEOTIDE SEQUENCE</scope>
</reference>
<feature type="domain" description="C2H2-type" evidence="9">
    <location>
        <begin position="195"/>
        <end position="223"/>
    </location>
</feature>
<dbReference type="GeneID" id="105212366"/>
<dbReference type="GO" id="GO:0008270">
    <property type="term" value="F:zinc ion binding"/>
    <property type="evidence" value="ECO:0007669"/>
    <property type="project" value="UniProtKB-KW"/>
</dbReference>
<organism evidence="11">
    <name type="scientific">Zeugodacus cucurbitae</name>
    <name type="common">Melon fruit fly</name>
    <name type="synonym">Bactrocera cucurbitae</name>
    <dbReference type="NCBI Taxonomy" id="28588"/>
    <lineage>
        <taxon>Eukaryota</taxon>
        <taxon>Metazoa</taxon>
        <taxon>Ecdysozoa</taxon>
        <taxon>Arthropoda</taxon>
        <taxon>Hexapoda</taxon>
        <taxon>Insecta</taxon>
        <taxon>Pterygota</taxon>
        <taxon>Neoptera</taxon>
        <taxon>Endopterygota</taxon>
        <taxon>Diptera</taxon>
        <taxon>Brachycera</taxon>
        <taxon>Muscomorpha</taxon>
        <taxon>Tephritoidea</taxon>
        <taxon>Tephritidae</taxon>
        <taxon>Zeugodacus</taxon>
        <taxon>Zeugodacus</taxon>
    </lineage>
</organism>
<evidence type="ECO:0000256" key="7">
    <source>
        <dbReference type="PROSITE-ProRule" id="PRU00042"/>
    </source>
</evidence>
<dbReference type="OrthoDB" id="6077919at2759"/>
<keyword evidence="3" id="KW-0677">Repeat</keyword>
<dbReference type="SUPFAM" id="SSF57667">
    <property type="entry name" value="beta-beta-alpha zinc fingers"/>
    <property type="match status" value="4"/>
</dbReference>
<dbReference type="FunFam" id="3.30.160.60:FF:000065">
    <property type="entry name" value="B-cell CLL/lymphoma 6, member B"/>
    <property type="match status" value="1"/>
</dbReference>
<feature type="domain" description="C2H2-type" evidence="9">
    <location>
        <begin position="141"/>
        <end position="163"/>
    </location>
</feature>
<evidence type="ECO:0000313" key="11">
    <source>
        <dbReference type="EMBL" id="JAD10301.1"/>
    </source>
</evidence>
<dbReference type="SMART" id="SM00355">
    <property type="entry name" value="ZnF_C2H2"/>
    <property type="match status" value="8"/>
</dbReference>
<feature type="domain" description="C2H2-type" evidence="9">
    <location>
        <begin position="112"/>
        <end position="141"/>
    </location>
</feature>
<feature type="domain" description="C2H2-type" evidence="9">
    <location>
        <begin position="280"/>
        <end position="307"/>
    </location>
</feature>
<keyword evidence="6" id="KW-0539">Nucleus</keyword>
<dbReference type="GO" id="GO:0005634">
    <property type="term" value="C:nucleus"/>
    <property type="evidence" value="ECO:0007669"/>
    <property type="project" value="UniProtKB-SubCell"/>
</dbReference>
<dbReference type="EMBL" id="GBXI01003991">
    <property type="protein sequence ID" value="JAD10301.1"/>
    <property type="molecule type" value="Transcribed_RNA"/>
</dbReference>
<evidence type="ECO:0000256" key="4">
    <source>
        <dbReference type="ARBA" id="ARBA00022771"/>
    </source>
</evidence>
<evidence type="ECO:0000313" key="10">
    <source>
        <dbReference type="EMBL" id="JAD07172.1"/>
    </source>
</evidence>
<name>A0A0A1XH69_ZEUCU</name>
<accession>A0A0A1XH69</accession>
<dbReference type="FunFam" id="3.30.160.60:FF:000446">
    <property type="entry name" value="Zinc finger protein"/>
    <property type="match status" value="1"/>
</dbReference>
<proteinExistence type="predicted"/>
<feature type="domain" description="RING-type" evidence="8">
    <location>
        <begin position="10"/>
        <end position="48"/>
    </location>
</feature>
<dbReference type="AlphaFoldDB" id="A0A0A1XH69"/>
<dbReference type="InterPro" id="IPR036236">
    <property type="entry name" value="Znf_C2H2_sf"/>
</dbReference>
<feature type="domain" description="C2H2-type" evidence="9">
    <location>
        <begin position="308"/>
        <end position="336"/>
    </location>
</feature>
<keyword evidence="4 7" id="KW-0863">Zinc-finger</keyword>
<keyword evidence="2" id="KW-0479">Metal-binding</keyword>
<evidence type="ECO:0000256" key="3">
    <source>
        <dbReference type="ARBA" id="ARBA00022737"/>
    </source>
</evidence>
<dbReference type="GO" id="GO:0010468">
    <property type="term" value="P:regulation of gene expression"/>
    <property type="evidence" value="ECO:0007669"/>
    <property type="project" value="TreeGrafter"/>
</dbReference>
<dbReference type="FunFam" id="3.30.160.60:FF:000100">
    <property type="entry name" value="Zinc finger 45-like"/>
    <property type="match status" value="1"/>
</dbReference>
<dbReference type="Gene3D" id="3.30.160.60">
    <property type="entry name" value="Classic Zinc Finger"/>
    <property type="match status" value="5"/>
</dbReference>
<evidence type="ECO:0000256" key="2">
    <source>
        <dbReference type="ARBA" id="ARBA00022723"/>
    </source>
</evidence>
<dbReference type="PROSITE" id="PS50157">
    <property type="entry name" value="ZINC_FINGER_C2H2_2"/>
    <property type="match status" value="8"/>
</dbReference>
<dbReference type="PROSITE" id="PS50089">
    <property type="entry name" value="ZF_RING_2"/>
    <property type="match status" value="1"/>
</dbReference>
<dbReference type="EMBL" id="GBXI01007120">
    <property type="protein sequence ID" value="JAD07172.1"/>
    <property type="molecule type" value="Transcribed_RNA"/>
</dbReference>
<feature type="domain" description="C2H2-type" evidence="9">
    <location>
        <begin position="225"/>
        <end position="252"/>
    </location>
</feature>
<gene>
    <name evidence="11" type="primary">ZNF320_2</name>
    <name evidence="10" type="synonym">ZNF320_0</name>
    <name evidence="10" type="ORF">g.29404</name>
    <name evidence="11" type="ORF">g.29415</name>
</gene>
<dbReference type="Pfam" id="PF00096">
    <property type="entry name" value="zf-C2H2"/>
    <property type="match status" value="5"/>
</dbReference>
<dbReference type="InterPro" id="IPR001841">
    <property type="entry name" value="Znf_RING"/>
</dbReference>
<dbReference type="PROSITE" id="PS00028">
    <property type="entry name" value="ZINC_FINGER_C2H2_1"/>
    <property type="match status" value="6"/>
</dbReference>
<protein>
    <submittedName>
        <fullName evidence="11">Zinc finger protein 320</fullName>
    </submittedName>
</protein>
<reference evidence="11" key="2">
    <citation type="journal article" date="2015" name="Gigascience">
        <title>Reconstructing a comprehensive transcriptome assembly of a white-pupal translocated strain of the pest fruit fly Bactrocera cucurbitae.</title>
        <authorList>
            <person name="Sim S.B."/>
            <person name="Calla B."/>
            <person name="Hall B."/>
            <person name="DeRego T."/>
            <person name="Geib S.M."/>
        </authorList>
    </citation>
    <scope>NUCLEOTIDE SEQUENCE</scope>
</reference>
<dbReference type="InterPro" id="IPR050331">
    <property type="entry name" value="Zinc_finger"/>
</dbReference>